<dbReference type="AlphaFoldDB" id="A0A6J6RZT7"/>
<reference evidence="1" key="1">
    <citation type="submission" date="2020-05" db="EMBL/GenBank/DDBJ databases">
        <authorList>
            <person name="Chiriac C."/>
            <person name="Salcher M."/>
            <person name="Ghai R."/>
            <person name="Kavagutti S V."/>
        </authorList>
    </citation>
    <scope>NUCLEOTIDE SEQUENCE</scope>
</reference>
<name>A0A6J6RZT7_9ZZZZ</name>
<gene>
    <name evidence="1" type="ORF">UFOPK2579_02415</name>
</gene>
<dbReference type="EMBL" id="CAEZXR010000356">
    <property type="protein sequence ID" value="CAB4728210.1"/>
    <property type="molecule type" value="Genomic_DNA"/>
</dbReference>
<evidence type="ECO:0000313" key="1">
    <source>
        <dbReference type="EMBL" id="CAB4728210.1"/>
    </source>
</evidence>
<proteinExistence type="predicted"/>
<organism evidence="1">
    <name type="scientific">freshwater metagenome</name>
    <dbReference type="NCBI Taxonomy" id="449393"/>
    <lineage>
        <taxon>unclassified sequences</taxon>
        <taxon>metagenomes</taxon>
        <taxon>ecological metagenomes</taxon>
    </lineage>
</organism>
<protein>
    <submittedName>
        <fullName evidence="1">Unannotated protein</fullName>
    </submittedName>
</protein>
<accession>A0A6J6RZT7</accession>
<sequence>MRHASRRSGRTALVTVALAASLALSSCSLLEKDDAPSGTPAPSPSASAAAEVYNSQFTRDGTFQSHIDRSQLDFVYTIYPTKSTPRTNEWYPLGNKYFTFTLQAYDLKQGLRAPFATKRKVYLDTIEVTSTTMTVDGGKTQHPYTLDAVAKDVTFDPEPLSTKYGMLITSPKGSLELRNQKIKPTSLDTRGIDLTFVATVWAETFAGSGKFYSMKIKQSVPIAIFESDKPTVAAKIPINSN</sequence>
<dbReference type="PROSITE" id="PS51257">
    <property type="entry name" value="PROKAR_LIPOPROTEIN"/>
    <property type="match status" value="1"/>
</dbReference>